<evidence type="ECO:0000256" key="2">
    <source>
        <dbReference type="ARBA" id="ARBA00022606"/>
    </source>
</evidence>
<dbReference type="Proteomes" id="UP000037510">
    <property type="component" value="Unassembled WGS sequence"/>
</dbReference>
<evidence type="ECO:0000256" key="8">
    <source>
        <dbReference type="ARBA" id="ARBA00023224"/>
    </source>
</evidence>
<dbReference type="GO" id="GO:0007165">
    <property type="term" value="P:signal transduction"/>
    <property type="evidence" value="ECO:0007669"/>
    <property type="project" value="UniProtKB-KW"/>
</dbReference>
<comment type="caution">
    <text evidence="10">The sequence shown here is derived from an EMBL/GenBank/DDBJ whole genome shotgun (WGS) entry which is preliminary data.</text>
</comment>
<evidence type="ECO:0000256" key="3">
    <source>
        <dbReference type="ARBA" id="ARBA00022692"/>
    </source>
</evidence>
<keyword evidence="11" id="KW-1185">Reference proteome</keyword>
<keyword evidence="6 9" id="KW-0472">Membrane</keyword>
<keyword evidence="2" id="KW-0716">Sensory transduction</keyword>
<evidence type="ECO:0000256" key="7">
    <source>
        <dbReference type="ARBA" id="ARBA00023170"/>
    </source>
</evidence>
<dbReference type="GO" id="GO:0005886">
    <property type="term" value="C:plasma membrane"/>
    <property type="evidence" value="ECO:0007669"/>
    <property type="project" value="TreeGrafter"/>
</dbReference>
<dbReference type="GO" id="GO:0005549">
    <property type="term" value="F:odorant binding"/>
    <property type="evidence" value="ECO:0007669"/>
    <property type="project" value="InterPro"/>
</dbReference>
<feature type="transmembrane region" description="Helical" evidence="9">
    <location>
        <begin position="34"/>
        <end position="57"/>
    </location>
</feature>
<evidence type="ECO:0000256" key="9">
    <source>
        <dbReference type="SAM" id="Phobius"/>
    </source>
</evidence>
<gene>
    <name evidence="10" type="ORF">OBRU01_10820</name>
</gene>
<name>A0A0L7L8R8_OPEBR</name>
<proteinExistence type="predicted"/>
<reference evidence="10 11" key="1">
    <citation type="journal article" date="2015" name="Genome Biol. Evol.">
        <title>The genome of winter moth (Operophtera brumata) provides a genomic perspective on sexual dimorphism and phenology.</title>
        <authorList>
            <person name="Derks M.F."/>
            <person name="Smit S."/>
            <person name="Salis L."/>
            <person name="Schijlen E."/>
            <person name="Bossers A."/>
            <person name="Mateman C."/>
            <person name="Pijl A.S."/>
            <person name="de Ridder D."/>
            <person name="Groenen M.A."/>
            <person name="Visser M.E."/>
            <person name="Megens H.J."/>
        </authorList>
    </citation>
    <scope>NUCLEOTIDE SEQUENCE [LARGE SCALE GENOMIC DNA]</scope>
    <source>
        <strain evidence="10">WM2013NL</strain>
        <tissue evidence="10">Head and thorax</tissue>
    </source>
</reference>
<protein>
    <submittedName>
        <fullName evidence="10">Odorant receptor</fullName>
    </submittedName>
</protein>
<keyword evidence="4" id="KW-0552">Olfaction</keyword>
<dbReference type="Pfam" id="PF02949">
    <property type="entry name" value="7tm_6"/>
    <property type="match status" value="1"/>
</dbReference>
<keyword evidence="5 9" id="KW-1133">Transmembrane helix</keyword>
<keyword evidence="8" id="KW-0807">Transducer</keyword>
<organism evidence="10 11">
    <name type="scientific">Operophtera brumata</name>
    <name type="common">Winter moth</name>
    <name type="synonym">Phalaena brumata</name>
    <dbReference type="NCBI Taxonomy" id="104452"/>
    <lineage>
        <taxon>Eukaryota</taxon>
        <taxon>Metazoa</taxon>
        <taxon>Ecdysozoa</taxon>
        <taxon>Arthropoda</taxon>
        <taxon>Hexapoda</taxon>
        <taxon>Insecta</taxon>
        <taxon>Pterygota</taxon>
        <taxon>Neoptera</taxon>
        <taxon>Endopterygota</taxon>
        <taxon>Lepidoptera</taxon>
        <taxon>Glossata</taxon>
        <taxon>Ditrysia</taxon>
        <taxon>Geometroidea</taxon>
        <taxon>Geometridae</taxon>
        <taxon>Larentiinae</taxon>
        <taxon>Operophtera</taxon>
    </lineage>
</organism>
<feature type="transmembrane region" description="Helical" evidence="9">
    <location>
        <begin position="132"/>
        <end position="159"/>
    </location>
</feature>
<keyword evidence="7 10" id="KW-0675">Receptor</keyword>
<dbReference type="PANTHER" id="PTHR21137:SF42">
    <property type="entry name" value="ODORANT RECEPTOR 83A"/>
    <property type="match status" value="1"/>
</dbReference>
<accession>A0A0L7L8R8</accession>
<dbReference type="AlphaFoldDB" id="A0A0L7L8R8"/>
<evidence type="ECO:0000256" key="1">
    <source>
        <dbReference type="ARBA" id="ARBA00004141"/>
    </source>
</evidence>
<dbReference type="GO" id="GO:0004984">
    <property type="term" value="F:olfactory receptor activity"/>
    <property type="evidence" value="ECO:0007669"/>
    <property type="project" value="InterPro"/>
</dbReference>
<comment type="subcellular location">
    <subcellularLocation>
        <location evidence="1">Membrane</location>
        <topology evidence="1">Multi-pass membrane protein</topology>
    </subcellularLocation>
</comment>
<feature type="non-terminal residue" evidence="10">
    <location>
        <position position="274"/>
    </location>
</feature>
<evidence type="ECO:0000313" key="10">
    <source>
        <dbReference type="EMBL" id="KOB71651.1"/>
    </source>
</evidence>
<evidence type="ECO:0000256" key="4">
    <source>
        <dbReference type="ARBA" id="ARBA00022725"/>
    </source>
</evidence>
<keyword evidence="3 9" id="KW-0812">Transmembrane</keyword>
<evidence type="ECO:0000256" key="6">
    <source>
        <dbReference type="ARBA" id="ARBA00023136"/>
    </source>
</evidence>
<evidence type="ECO:0000256" key="5">
    <source>
        <dbReference type="ARBA" id="ARBA00022989"/>
    </source>
</evidence>
<sequence length="274" mass="31488">MSDIDLEFENIFKMAVTSMRINGSYPSTIRKKLWFINFCLVLSINMSCFYLLCYSILFHDIKEGNFTEACKNITITIICMNTTLKYVVLLYYQQSIAELIRVVNDDYELAKQFPADEQHVVKRYAKEGKLVCLFWLVCAPSASAMFPVKAIILTAHSFWVGENKLKPMFDITFPEVIEKQKDSLPVFLGIFALCFSYAFFATVMLTGFDPLIPIFTLHTCGQLDILSTRTTRALSKSATVEEMEENSAVHANQGYPPSWHQLRLLYHQLGHLFY</sequence>
<dbReference type="InterPro" id="IPR004117">
    <property type="entry name" value="7tm6_olfct_rcpt"/>
</dbReference>
<dbReference type="EMBL" id="JTDY01002330">
    <property type="protein sequence ID" value="KOB71651.1"/>
    <property type="molecule type" value="Genomic_DNA"/>
</dbReference>
<evidence type="ECO:0000313" key="11">
    <source>
        <dbReference type="Proteomes" id="UP000037510"/>
    </source>
</evidence>
<feature type="transmembrane region" description="Helical" evidence="9">
    <location>
        <begin position="186"/>
        <end position="208"/>
    </location>
</feature>
<dbReference type="PANTHER" id="PTHR21137">
    <property type="entry name" value="ODORANT RECEPTOR"/>
    <property type="match status" value="1"/>
</dbReference>